<evidence type="ECO:0000256" key="6">
    <source>
        <dbReference type="SAM" id="Phobius"/>
    </source>
</evidence>
<feature type="domain" description="MacB-like periplasmic core" evidence="8">
    <location>
        <begin position="604"/>
        <end position="694"/>
    </location>
</feature>
<feature type="transmembrane region" description="Helical" evidence="6">
    <location>
        <begin position="853"/>
        <end position="873"/>
    </location>
</feature>
<keyword evidence="10" id="KW-1185">Reference proteome</keyword>
<feature type="transmembrane region" description="Helical" evidence="6">
    <location>
        <begin position="819"/>
        <end position="838"/>
    </location>
</feature>
<proteinExistence type="predicted"/>
<keyword evidence="3 6" id="KW-0812">Transmembrane</keyword>
<dbReference type="Pfam" id="PF02687">
    <property type="entry name" value="FtsX"/>
    <property type="match status" value="2"/>
</dbReference>
<dbReference type="GO" id="GO:0005886">
    <property type="term" value="C:plasma membrane"/>
    <property type="evidence" value="ECO:0007669"/>
    <property type="project" value="UniProtKB-SubCell"/>
</dbReference>
<feature type="domain" description="ABC3 transporter permease C-terminal" evidence="7">
    <location>
        <begin position="385"/>
        <end position="502"/>
    </location>
</feature>
<dbReference type="Proteomes" id="UP000464577">
    <property type="component" value="Chromosome"/>
</dbReference>
<dbReference type="KEGG" id="senf:GJR95_05380"/>
<keyword evidence="2" id="KW-1003">Cell membrane</keyword>
<dbReference type="RefSeq" id="WP_162384899.1">
    <property type="nucleotide sequence ID" value="NZ_CP045997.1"/>
</dbReference>
<evidence type="ECO:0000256" key="2">
    <source>
        <dbReference type="ARBA" id="ARBA00022475"/>
    </source>
</evidence>
<feature type="transmembrane region" description="Helical" evidence="6">
    <location>
        <begin position="430"/>
        <end position="456"/>
    </location>
</feature>
<evidence type="ECO:0000256" key="5">
    <source>
        <dbReference type="ARBA" id="ARBA00023136"/>
    </source>
</evidence>
<accession>A0A6P1VS80</accession>
<dbReference type="AlphaFoldDB" id="A0A6P1VS80"/>
<dbReference type="Pfam" id="PF12704">
    <property type="entry name" value="MacB_PCD"/>
    <property type="match status" value="2"/>
</dbReference>
<dbReference type="PANTHER" id="PTHR30572">
    <property type="entry name" value="MEMBRANE COMPONENT OF TRANSPORTER-RELATED"/>
    <property type="match status" value="1"/>
</dbReference>
<sequence length="890" mass="99722">MNQPPRFADYLLRLFCAPHLREEVLGDLHERYYLKVQRVGEAQARRRYWREVRAYVRPSIIRRKSTIQPLLRTGRSEFPLTSVLSPDTIRNYLLIAWRNLRSQPFLSFLNIFGLALGLASCLLITLYVVDELSYDRFHEKADRIYRINVDATFGGTEQSLTQVGDPMGETLKKDYPQVEEYVRFYDVNGSKIVRKGNESIDERRSVFADPTLFNVFTLPALFGNTKTALNAPNSVVITESTARKYFGTPNVVGKTLEVNKAPYTVTAVIRDIPQNSHFHFDFIFSMKNVKYDWGNYLTSNFQTYVVLKEGVDYKAFNRNFSQIIEKYLFPQAKQKMKMVSAKDFNRGGNRLVFTLFPLTDIHLRSDRRAELDVNGNSQFVAVFSAVALFVLLIACVNFMNLSTARSAKRAKEVGIRKAIGTSRQSLIGQFLAESILTVTLSLLLALGFAALIMPFFNELAAKTLSVNRLFAIPILPFLLLLPIGVGLVAGSYPAFFLSGFNPIAVLKGTMGNNLRKSNFRNALVVFQFATSVILIIGTLIVYRQLNYIQTKNLGFDKEQILIINGTHALGSNVDAFKNEVLTLPGVTTGTLSGFLPVTSSQRNGRTFSKERVSSSDNRIDTQSWFVDYDYIGTMGMKMVKGRSFSKDFGEDSSAVVINESMARLLGYSNPVGQKIYSGGDATPLTIIGVVNDFNYESLRKTIGPLVLNLGTSTALASFRVNTQNLPNLLKQAETAWQKMPTGVQFSYRFMDEAFDTMYRAEQRIGQIALTFAGLAVLIACLGLFGLATYMAEQRTKEIGIRKVLGATTIGIVTLLSRDFLKLVLIAIVIASPIAWYAMNQWLQDFAYKITTEWWVFVLAGVLAIGIALLTVSFQSIKAALMNPVKSLRSE</sequence>
<evidence type="ECO:0000256" key="1">
    <source>
        <dbReference type="ARBA" id="ARBA00004651"/>
    </source>
</evidence>
<feature type="transmembrane region" description="Helical" evidence="6">
    <location>
        <begin position="379"/>
        <end position="401"/>
    </location>
</feature>
<evidence type="ECO:0000259" key="7">
    <source>
        <dbReference type="Pfam" id="PF02687"/>
    </source>
</evidence>
<dbReference type="EMBL" id="CP045997">
    <property type="protein sequence ID" value="QHV94479.1"/>
    <property type="molecule type" value="Genomic_DNA"/>
</dbReference>
<dbReference type="InterPro" id="IPR047699">
    <property type="entry name" value="Permease_put_prefix"/>
</dbReference>
<evidence type="ECO:0000256" key="3">
    <source>
        <dbReference type="ARBA" id="ARBA00022692"/>
    </source>
</evidence>
<evidence type="ECO:0000259" key="8">
    <source>
        <dbReference type="Pfam" id="PF12704"/>
    </source>
</evidence>
<feature type="domain" description="MacB-like periplasmic core" evidence="8">
    <location>
        <begin position="107"/>
        <end position="320"/>
    </location>
</feature>
<evidence type="ECO:0000313" key="10">
    <source>
        <dbReference type="Proteomes" id="UP000464577"/>
    </source>
</evidence>
<dbReference type="InterPro" id="IPR003838">
    <property type="entry name" value="ABC3_permease_C"/>
</dbReference>
<gene>
    <name evidence="9" type="ORF">GJR95_05380</name>
</gene>
<protein>
    <submittedName>
        <fullName evidence="9">FtsX-like permease family protein</fullName>
    </submittedName>
</protein>
<reference evidence="9 10" key="1">
    <citation type="submission" date="2019-11" db="EMBL/GenBank/DDBJ databases">
        <title>Spirosoma endbachense sp. nov., isolated from a natural salt meadow.</title>
        <authorList>
            <person name="Rojas J."/>
            <person name="Ambika Manirajan B."/>
            <person name="Ratering S."/>
            <person name="Suarez C."/>
            <person name="Geissler-Plaum R."/>
            <person name="Schnell S."/>
        </authorList>
    </citation>
    <scope>NUCLEOTIDE SEQUENCE [LARGE SCALE GENOMIC DNA]</scope>
    <source>
        <strain evidence="9 10">I-24</strain>
    </source>
</reference>
<keyword evidence="5 6" id="KW-0472">Membrane</keyword>
<feature type="transmembrane region" description="Helical" evidence="6">
    <location>
        <begin position="108"/>
        <end position="129"/>
    </location>
</feature>
<feature type="domain" description="ABC3 transporter permease C-terminal" evidence="7">
    <location>
        <begin position="770"/>
        <end position="883"/>
    </location>
</feature>
<feature type="transmembrane region" description="Helical" evidence="6">
    <location>
        <begin position="521"/>
        <end position="542"/>
    </location>
</feature>
<dbReference type="InterPro" id="IPR050250">
    <property type="entry name" value="Macrolide_Exporter_MacB"/>
</dbReference>
<feature type="transmembrane region" description="Helical" evidence="6">
    <location>
        <begin position="476"/>
        <end position="500"/>
    </location>
</feature>
<feature type="transmembrane region" description="Helical" evidence="6">
    <location>
        <begin position="767"/>
        <end position="791"/>
    </location>
</feature>
<keyword evidence="4 6" id="KW-1133">Transmembrane helix</keyword>
<name>A0A6P1VS80_9BACT</name>
<dbReference type="NCBIfam" id="NF038404">
    <property type="entry name" value="perm_prefix_2"/>
    <property type="match status" value="1"/>
</dbReference>
<organism evidence="9 10">
    <name type="scientific">Spirosoma endbachense</name>
    <dbReference type="NCBI Taxonomy" id="2666025"/>
    <lineage>
        <taxon>Bacteria</taxon>
        <taxon>Pseudomonadati</taxon>
        <taxon>Bacteroidota</taxon>
        <taxon>Cytophagia</taxon>
        <taxon>Cytophagales</taxon>
        <taxon>Cytophagaceae</taxon>
        <taxon>Spirosoma</taxon>
    </lineage>
</organism>
<dbReference type="GO" id="GO:0022857">
    <property type="term" value="F:transmembrane transporter activity"/>
    <property type="evidence" value="ECO:0007669"/>
    <property type="project" value="TreeGrafter"/>
</dbReference>
<dbReference type="PANTHER" id="PTHR30572:SF18">
    <property type="entry name" value="ABC-TYPE MACROLIDE FAMILY EXPORT SYSTEM PERMEASE COMPONENT 2"/>
    <property type="match status" value="1"/>
</dbReference>
<dbReference type="InterPro" id="IPR025857">
    <property type="entry name" value="MacB_PCD"/>
</dbReference>
<evidence type="ECO:0000313" key="9">
    <source>
        <dbReference type="EMBL" id="QHV94479.1"/>
    </source>
</evidence>
<evidence type="ECO:0000256" key="4">
    <source>
        <dbReference type="ARBA" id="ARBA00022989"/>
    </source>
</evidence>
<comment type="subcellular location">
    <subcellularLocation>
        <location evidence="1">Cell membrane</location>
        <topology evidence="1">Multi-pass membrane protein</topology>
    </subcellularLocation>
</comment>